<proteinExistence type="predicted"/>
<gene>
    <name evidence="2" type="ORF">Prum_044680</name>
</gene>
<protein>
    <recommendedName>
        <fullName evidence="1">Acyclic terpene utilisation N-terminal domain-containing protein</fullName>
    </recommendedName>
</protein>
<comment type="caution">
    <text evidence="2">The sequence shown here is derived from an EMBL/GenBank/DDBJ whole genome shotgun (WGS) entry which is preliminary data.</text>
</comment>
<reference evidence="2 3" key="1">
    <citation type="submission" date="2020-03" db="EMBL/GenBank/DDBJ databases">
        <title>Whole genome shotgun sequence of Phytohabitans rumicis NBRC 108638.</title>
        <authorList>
            <person name="Komaki H."/>
            <person name="Tamura T."/>
        </authorList>
    </citation>
    <scope>NUCLEOTIDE SEQUENCE [LARGE SCALE GENOMIC DNA]</scope>
    <source>
        <strain evidence="2 3">NBRC 108638</strain>
    </source>
</reference>
<accession>A0A6V8L9S0</accession>
<reference evidence="2 3" key="2">
    <citation type="submission" date="2020-03" db="EMBL/GenBank/DDBJ databases">
        <authorList>
            <person name="Ichikawa N."/>
            <person name="Kimura A."/>
            <person name="Kitahashi Y."/>
            <person name="Uohara A."/>
        </authorList>
    </citation>
    <scope>NUCLEOTIDE SEQUENCE [LARGE SCALE GENOMIC DNA]</scope>
    <source>
        <strain evidence="2 3">NBRC 108638</strain>
    </source>
</reference>
<evidence type="ECO:0000313" key="2">
    <source>
        <dbReference type="EMBL" id="GFJ90826.1"/>
    </source>
</evidence>
<dbReference type="AlphaFoldDB" id="A0A6V8L9S0"/>
<name>A0A6V8L9S0_9ACTN</name>
<dbReference type="Proteomes" id="UP000482960">
    <property type="component" value="Unassembled WGS sequence"/>
</dbReference>
<keyword evidence="3" id="KW-1185">Reference proteome</keyword>
<dbReference type="InterPro" id="IPR010839">
    <property type="entry name" value="AtuA_N"/>
</dbReference>
<evidence type="ECO:0000259" key="1">
    <source>
        <dbReference type="Pfam" id="PF07287"/>
    </source>
</evidence>
<organism evidence="2 3">
    <name type="scientific">Phytohabitans rumicis</name>
    <dbReference type="NCBI Taxonomy" id="1076125"/>
    <lineage>
        <taxon>Bacteria</taxon>
        <taxon>Bacillati</taxon>
        <taxon>Actinomycetota</taxon>
        <taxon>Actinomycetes</taxon>
        <taxon>Micromonosporales</taxon>
        <taxon>Micromonosporaceae</taxon>
    </lineage>
</organism>
<evidence type="ECO:0000313" key="3">
    <source>
        <dbReference type="Proteomes" id="UP000482960"/>
    </source>
</evidence>
<feature type="domain" description="Acyclic terpene utilisation N-terminal" evidence="1">
    <location>
        <begin position="2"/>
        <end position="53"/>
    </location>
</feature>
<dbReference type="Pfam" id="PF07287">
    <property type="entry name" value="AtuA"/>
    <property type="match status" value="1"/>
</dbReference>
<sequence>MIRIGNASGFYGDRFSAWREMLDGGQLDVLTGDYLAELTMLILGRDRLKDPRWGTRARSCARWRTASARRPTAAYAS</sequence>
<dbReference type="EMBL" id="BLPG01000001">
    <property type="protein sequence ID" value="GFJ90826.1"/>
    <property type="molecule type" value="Genomic_DNA"/>
</dbReference>